<keyword evidence="9 14" id="KW-0862">Zinc</keyword>
<feature type="transmembrane region" description="Helical" evidence="14">
    <location>
        <begin position="122"/>
        <end position="143"/>
    </location>
</feature>
<dbReference type="InterPro" id="IPR008915">
    <property type="entry name" value="Peptidase_M50"/>
</dbReference>
<evidence type="ECO:0000313" key="18">
    <source>
        <dbReference type="EMBL" id="BCJ35614.1"/>
    </source>
</evidence>
<evidence type="ECO:0000256" key="5">
    <source>
        <dbReference type="ARBA" id="ARBA00022692"/>
    </source>
</evidence>
<dbReference type="CDD" id="cd06164">
    <property type="entry name" value="S2P-M50_SpoIVFB_CBS"/>
    <property type="match status" value="1"/>
</dbReference>
<organism evidence="18 19">
    <name type="scientific">Actinocatenispora thailandica</name>
    <dbReference type="NCBI Taxonomy" id="227318"/>
    <lineage>
        <taxon>Bacteria</taxon>
        <taxon>Bacillati</taxon>
        <taxon>Actinomycetota</taxon>
        <taxon>Actinomycetes</taxon>
        <taxon>Micromonosporales</taxon>
        <taxon>Micromonosporaceae</taxon>
        <taxon>Actinocatenispora</taxon>
    </lineage>
</organism>
<evidence type="ECO:0000256" key="15">
    <source>
        <dbReference type="PIRSR" id="PIRSR006404-1"/>
    </source>
</evidence>
<evidence type="ECO:0000256" key="14">
    <source>
        <dbReference type="PIRNR" id="PIRNR006404"/>
    </source>
</evidence>
<dbReference type="SUPFAM" id="SSF54631">
    <property type="entry name" value="CBS-domain pair"/>
    <property type="match status" value="1"/>
</dbReference>
<evidence type="ECO:0000256" key="1">
    <source>
        <dbReference type="ARBA" id="ARBA00004651"/>
    </source>
</evidence>
<keyword evidence="3 14" id="KW-1003">Cell membrane</keyword>
<keyword evidence="4 14" id="KW-0645">Protease</keyword>
<evidence type="ECO:0000313" key="19">
    <source>
        <dbReference type="Proteomes" id="UP000611640"/>
    </source>
</evidence>
<feature type="transmembrane region" description="Helical" evidence="14">
    <location>
        <begin position="26"/>
        <end position="49"/>
    </location>
</feature>
<comment type="similarity">
    <text evidence="2 14">Belongs to the peptidase M50B family.</text>
</comment>
<dbReference type="Proteomes" id="UP000611640">
    <property type="component" value="Chromosome"/>
</dbReference>
<proteinExistence type="inferred from homology"/>
<evidence type="ECO:0000256" key="6">
    <source>
        <dbReference type="ARBA" id="ARBA00022723"/>
    </source>
</evidence>
<dbReference type="GO" id="GO:0008237">
    <property type="term" value="F:metallopeptidase activity"/>
    <property type="evidence" value="ECO:0007669"/>
    <property type="project" value="UniProtKB-UniRule"/>
</dbReference>
<dbReference type="EMBL" id="AP023355">
    <property type="protein sequence ID" value="BCJ35614.1"/>
    <property type="molecule type" value="Genomic_DNA"/>
</dbReference>
<dbReference type="InterPro" id="IPR046342">
    <property type="entry name" value="CBS_dom_sf"/>
</dbReference>
<feature type="transmembrane region" description="Helical" evidence="14">
    <location>
        <begin position="223"/>
        <end position="245"/>
    </location>
</feature>
<keyword evidence="19" id="KW-1185">Reference proteome</keyword>
<keyword evidence="8 14" id="KW-0378">Hydrolase</keyword>
<protein>
    <recommendedName>
        <fullName evidence="14">Zinc metalloprotease</fullName>
    </recommendedName>
</protein>
<dbReference type="GO" id="GO:0046872">
    <property type="term" value="F:metal ion binding"/>
    <property type="evidence" value="ECO:0007669"/>
    <property type="project" value="UniProtKB-UniRule"/>
</dbReference>
<comment type="cofactor">
    <cofactor evidence="14 16">
        <name>Zn(2+)</name>
        <dbReference type="ChEBI" id="CHEBI:29105"/>
    </cofactor>
    <text evidence="14 16">Binds 1 zinc ion per subunit.</text>
</comment>
<feature type="binding site" evidence="16">
    <location>
        <position position="178"/>
    </location>
    <ligand>
        <name>Zn(2+)</name>
        <dbReference type="ChEBI" id="CHEBI:29105"/>
        <note>catalytic</note>
    </ligand>
</feature>
<evidence type="ECO:0000256" key="10">
    <source>
        <dbReference type="ARBA" id="ARBA00022989"/>
    </source>
</evidence>
<keyword evidence="13 14" id="KW-0472">Membrane</keyword>
<evidence type="ECO:0000259" key="17">
    <source>
        <dbReference type="Pfam" id="PF02163"/>
    </source>
</evidence>
<gene>
    <name evidence="18" type="ORF">Athai_31170</name>
</gene>
<feature type="binding site" evidence="16">
    <location>
        <position position="82"/>
    </location>
    <ligand>
        <name>Zn(2+)</name>
        <dbReference type="ChEBI" id="CHEBI:29105"/>
        <note>catalytic</note>
    </ligand>
</feature>
<dbReference type="AlphaFoldDB" id="A0A7R7HXY4"/>
<evidence type="ECO:0000256" key="7">
    <source>
        <dbReference type="ARBA" id="ARBA00022737"/>
    </source>
</evidence>
<evidence type="ECO:0000256" key="8">
    <source>
        <dbReference type="ARBA" id="ARBA00022801"/>
    </source>
</evidence>
<keyword evidence="6 14" id="KW-0479">Metal-binding</keyword>
<dbReference type="GO" id="GO:0006508">
    <property type="term" value="P:proteolysis"/>
    <property type="evidence" value="ECO:0007669"/>
    <property type="project" value="UniProtKB-KW"/>
</dbReference>
<dbReference type="PANTHER" id="PTHR39188:SF3">
    <property type="entry name" value="STAGE IV SPORULATION PROTEIN FB"/>
    <property type="match status" value="1"/>
</dbReference>
<evidence type="ECO:0000256" key="13">
    <source>
        <dbReference type="ARBA" id="ARBA00023136"/>
    </source>
</evidence>
<dbReference type="InterPro" id="IPR016483">
    <property type="entry name" value="UCP006404_Pept_M50_CBS"/>
</dbReference>
<dbReference type="PANTHER" id="PTHR39188">
    <property type="entry name" value="MEMBRANE-ASSOCIATED ZINC METALLOPROTEASE M50B"/>
    <property type="match status" value="1"/>
</dbReference>
<evidence type="ECO:0000256" key="16">
    <source>
        <dbReference type="PIRSR" id="PIRSR006404-2"/>
    </source>
</evidence>
<reference evidence="18 19" key="1">
    <citation type="submission" date="2020-08" db="EMBL/GenBank/DDBJ databases">
        <title>Whole genome shotgun sequence of Actinocatenispora thailandica NBRC 105041.</title>
        <authorList>
            <person name="Komaki H."/>
            <person name="Tamura T."/>
        </authorList>
    </citation>
    <scope>NUCLEOTIDE SEQUENCE [LARGE SCALE GENOMIC DNA]</scope>
    <source>
        <strain evidence="18 19">NBRC 105041</strain>
    </source>
</reference>
<evidence type="ECO:0000256" key="3">
    <source>
        <dbReference type="ARBA" id="ARBA00022475"/>
    </source>
</evidence>
<keyword evidence="10 14" id="KW-1133">Transmembrane helix</keyword>
<feature type="transmembrane region" description="Helical" evidence="14">
    <location>
        <begin position="61"/>
        <end position="82"/>
    </location>
</feature>
<name>A0A7R7HXY4_9ACTN</name>
<evidence type="ECO:0000256" key="12">
    <source>
        <dbReference type="ARBA" id="ARBA00023122"/>
    </source>
</evidence>
<evidence type="ECO:0000256" key="4">
    <source>
        <dbReference type="ARBA" id="ARBA00022670"/>
    </source>
</evidence>
<feature type="transmembrane region" description="Helical" evidence="14">
    <location>
        <begin position="155"/>
        <end position="175"/>
    </location>
</feature>
<accession>A0A7R7HXY4</accession>
<feature type="binding site" evidence="16">
    <location>
        <position position="86"/>
    </location>
    <ligand>
        <name>Zn(2+)</name>
        <dbReference type="ChEBI" id="CHEBI:29105"/>
        <note>catalytic</note>
    </ligand>
</feature>
<feature type="transmembrane region" description="Helical" evidence="14">
    <location>
        <begin position="196"/>
        <end position="217"/>
    </location>
</feature>
<dbReference type="PIRSF" id="PIRSF006404">
    <property type="entry name" value="UCP006404_Pept_M50_CBS"/>
    <property type="match status" value="1"/>
</dbReference>
<keyword evidence="11 14" id="KW-0482">Metalloprotease</keyword>
<evidence type="ECO:0000256" key="2">
    <source>
        <dbReference type="ARBA" id="ARBA00007931"/>
    </source>
</evidence>
<dbReference type="Pfam" id="PF02163">
    <property type="entry name" value="Peptidase_M50"/>
    <property type="match status" value="1"/>
</dbReference>
<feature type="domain" description="Peptidase M50" evidence="17">
    <location>
        <begin position="71"/>
        <end position="157"/>
    </location>
</feature>
<dbReference type="KEGG" id="atl:Athai_31170"/>
<dbReference type="GO" id="GO:0005886">
    <property type="term" value="C:plasma membrane"/>
    <property type="evidence" value="ECO:0007669"/>
    <property type="project" value="UniProtKB-SubCell"/>
</dbReference>
<feature type="active site" evidence="15">
    <location>
        <position position="83"/>
    </location>
</feature>
<keyword evidence="7" id="KW-0677">Repeat</keyword>
<keyword evidence="5 14" id="KW-0812">Transmembrane</keyword>
<evidence type="ECO:0000256" key="11">
    <source>
        <dbReference type="ARBA" id="ARBA00023049"/>
    </source>
</evidence>
<comment type="subcellular location">
    <subcellularLocation>
        <location evidence="1 14">Cell membrane</location>
        <topology evidence="1 14">Multi-pass membrane protein</topology>
    </subcellularLocation>
</comment>
<evidence type="ECO:0000256" key="9">
    <source>
        <dbReference type="ARBA" id="ARBA00022833"/>
    </source>
</evidence>
<sequence>MRSMVAMDDTSRASAPAPPGVRLGRVLGIPVHVSVSWLILAVLITLFYSRVVQSNLPGLPVAGAYAVGFGFVLCLMISVFLHELGHAVVSRRAGIGVRAISLEMLGGFTEMERESPTPRIELAVSLVGPAVSAVLGLLSWALLLVLPPGTVAHELVFQLTASNLIVAVFNVLPGLPLDGGRALRAVIWAASSDRYLGTRVAGYVGRGVAVATILAAVYSYAHWYVGVSGFYIVVVGAMIGMFLWFGAGQAIRGGRLAARFELVHAGRLARPALQVPAGMPLAEVTRRVVETGAGAAVVLDGGGNPVGLVNEHAAAAVPAERAPWVAVDTVAATLRPELVLPAGLAREDVIRAVQASPASEYLVVDGPPGQRPAAAHIVGVLTADDLANLLDPKRTIR</sequence>
<keyword evidence="12" id="KW-0129">CBS domain</keyword>